<dbReference type="Gene3D" id="1.10.287.110">
    <property type="entry name" value="DnaJ domain"/>
    <property type="match status" value="1"/>
</dbReference>
<feature type="region of interest" description="Disordered" evidence="1">
    <location>
        <begin position="70"/>
        <end position="91"/>
    </location>
</feature>
<dbReference type="SUPFAM" id="SSF46565">
    <property type="entry name" value="Chaperone J-domain"/>
    <property type="match status" value="1"/>
</dbReference>
<feature type="compositionally biased region" description="Low complexity" evidence="1">
    <location>
        <begin position="205"/>
        <end position="239"/>
    </location>
</feature>
<dbReference type="AlphaFoldDB" id="A0AB34JE21"/>
<name>A0AB34JE21_PRYPA</name>
<accession>A0AB34JE21</accession>
<dbReference type="InterPro" id="IPR036869">
    <property type="entry name" value="J_dom_sf"/>
</dbReference>
<evidence type="ECO:0000313" key="2">
    <source>
        <dbReference type="EMBL" id="KAL1519452.1"/>
    </source>
</evidence>
<reference evidence="2 3" key="1">
    <citation type="journal article" date="2024" name="Science">
        <title>Giant polyketide synthase enzymes in the biosynthesis of giant marine polyether toxins.</title>
        <authorList>
            <person name="Fallon T.R."/>
            <person name="Shende V.V."/>
            <person name="Wierzbicki I.H."/>
            <person name="Pendleton A.L."/>
            <person name="Watervoot N.F."/>
            <person name="Auber R.P."/>
            <person name="Gonzalez D.J."/>
            <person name="Wisecaver J.H."/>
            <person name="Moore B.S."/>
        </authorList>
    </citation>
    <scope>NUCLEOTIDE SEQUENCE [LARGE SCALE GENOMIC DNA]</scope>
    <source>
        <strain evidence="2 3">12B1</strain>
    </source>
</reference>
<protein>
    <recommendedName>
        <fullName evidence="4">J domain-containing protein</fullName>
    </recommendedName>
</protein>
<dbReference type="Proteomes" id="UP001515480">
    <property type="component" value="Unassembled WGS sequence"/>
</dbReference>
<keyword evidence="3" id="KW-1185">Reference proteome</keyword>
<evidence type="ECO:0008006" key="4">
    <source>
        <dbReference type="Google" id="ProtNLM"/>
    </source>
</evidence>
<feature type="region of interest" description="Disordered" evidence="1">
    <location>
        <begin position="177"/>
        <end position="260"/>
    </location>
</feature>
<dbReference type="EMBL" id="JBGBPQ010000009">
    <property type="protein sequence ID" value="KAL1519452.1"/>
    <property type="molecule type" value="Genomic_DNA"/>
</dbReference>
<gene>
    <name evidence="2" type="ORF">AB1Y20_022974</name>
</gene>
<evidence type="ECO:0000256" key="1">
    <source>
        <dbReference type="SAM" id="MobiDB-lite"/>
    </source>
</evidence>
<evidence type="ECO:0000313" key="3">
    <source>
        <dbReference type="Proteomes" id="UP001515480"/>
    </source>
</evidence>
<comment type="caution">
    <text evidence="2">The sequence shown here is derived from an EMBL/GenBank/DDBJ whole genome shotgun (WGS) entry which is preliminary data.</text>
</comment>
<organism evidence="2 3">
    <name type="scientific">Prymnesium parvum</name>
    <name type="common">Toxic golden alga</name>
    <dbReference type="NCBI Taxonomy" id="97485"/>
    <lineage>
        <taxon>Eukaryota</taxon>
        <taxon>Haptista</taxon>
        <taxon>Haptophyta</taxon>
        <taxon>Prymnesiophyceae</taxon>
        <taxon>Prymnesiales</taxon>
        <taxon>Prymnesiaceae</taxon>
        <taxon>Prymnesium</taxon>
    </lineage>
</organism>
<sequence length="708" mass="74400">MAVRVVSSVAELVGVSCELSAQLGLSLVLPDHTPLSHLLEGDARSRLEAQPLQSAVRPFGRVGEVFGGLWRRRGSTGPPETPSTDPSKPPAALLDVETEMGRVESVGSLRDRAGHADESETLSLIDCISRLALVSQCNLERGRAAPVGSPSACASPRAAGGARLAAAPLAAPHAAPLAAPHAAAATEAGDSEEDEAPARQRGGETAAATPPHARRAASPLPSPFLVSPPLASPPLASASPPLPSEAGCASPPPPRTRERSVSSIFMPTPDASDDEALPFAPHDEAYAAAARLPAFQLPPLSPLRRPSFNSPHLPQFSPRCLPSLGGGAVPSLPLPPAAFVSAAEEYLGELEAMEAREAASLKKPATKIDTSWLEEAPVAAAAAALPRQADPEGKQKAAGVMEEAVEALRTPAAKVEAAAALRAAGRKEEAAAASLGAGMKQEAAATSTAAGRKEEAAAASLGAGMKEEAEEALRTRGLNDEAVAASKAAGMLEEALEPSRTMVMKTEVETSRTMGMTEEAVEASRGLNEKAAEAARAVGLNDEAVDAFLESAARARSEELRHVGALASASRQLAALLRKEQQRVQLAMQQAERVAQLHNAWWHQQREHERQHTLQQRASAVVDQWVQLHGPRLRDLLSALDYPPLVELLPLCAECKVSFPPGADSAHVRRSYLHTIRRIHPDKLQGSKLRERTAASAIFEALRQATER</sequence>
<proteinExistence type="predicted"/>